<dbReference type="SUPFAM" id="SSF52540">
    <property type="entry name" value="P-loop containing nucleoside triphosphate hydrolases"/>
    <property type="match status" value="3"/>
</dbReference>
<evidence type="ECO:0000256" key="1">
    <source>
        <dbReference type="ARBA" id="ARBA00004496"/>
    </source>
</evidence>
<dbReference type="InterPro" id="IPR041552">
    <property type="entry name" value="UvrA_DNA-bd"/>
</dbReference>
<dbReference type="PANTHER" id="PTHR43152">
    <property type="entry name" value="UVRABC SYSTEM PROTEIN A"/>
    <property type="match status" value="1"/>
</dbReference>
<keyword evidence="10" id="KW-0067">ATP-binding</keyword>
<keyword evidence="12" id="KW-0238">DNA-binding</keyword>
<keyword evidence="6" id="KW-0227">DNA damage</keyword>
<keyword evidence="19" id="KW-1185">Reference proteome</keyword>
<dbReference type="RefSeq" id="WP_190783368.1">
    <property type="nucleotide sequence ID" value="NZ_JACWZZ010000001.1"/>
</dbReference>
<dbReference type="PROSITE" id="PS50893">
    <property type="entry name" value="ABC_TRANSPORTER_2"/>
    <property type="match status" value="2"/>
</dbReference>
<proteinExistence type="inferred from homology"/>
<keyword evidence="2" id="KW-0963">Cytoplasm</keyword>
<keyword evidence="8" id="KW-0863">Zinc-finger</keyword>
<organism evidence="18 19">
    <name type="scientific">Hymenobacter duratus</name>
    <dbReference type="NCBI Taxonomy" id="2771356"/>
    <lineage>
        <taxon>Bacteria</taxon>
        <taxon>Pseudomonadati</taxon>
        <taxon>Bacteroidota</taxon>
        <taxon>Cytophagia</taxon>
        <taxon>Cytophagales</taxon>
        <taxon>Hymenobacteraceae</taxon>
        <taxon>Hymenobacter</taxon>
    </lineage>
</organism>
<keyword evidence="3" id="KW-0479">Metal-binding</keyword>
<keyword evidence="9" id="KW-0862">Zinc</keyword>
<dbReference type="Pfam" id="PF17760">
    <property type="entry name" value="UvrA_inter"/>
    <property type="match status" value="1"/>
</dbReference>
<evidence type="ECO:0000256" key="6">
    <source>
        <dbReference type="ARBA" id="ARBA00022763"/>
    </source>
</evidence>
<keyword evidence="11" id="KW-0267">Excision nuclease</keyword>
<dbReference type="PROSITE" id="PS00211">
    <property type="entry name" value="ABC_TRANSPORTER_1"/>
    <property type="match status" value="2"/>
</dbReference>
<dbReference type="Gene3D" id="1.20.1580.10">
    <property type="entry name" value="ABC transporter ATPase like domain"/>
    <property type="match status" value="2"/>
</dbReference>
<evidence type="ECO:0000313" key="18">
    <source>
        <dbReference type="EMBL" id="MBD2714266.1"/>
    </source>
</evidence>
<evidence type="ECO:0000256" key="11">
    <source>
        <dbReference type="ARBA" id="ARBA00022881"/>
    </source>
</evidence>
<evidence type="ECO:0000256" key="2">
    <source>
        <dbReference type="ARBA" id="ARBA00022490"/>
    </source>
</evidence>
<feature type="domain" description="ABC transporter" evidence="17">
    <location>
        <begin position="596"/>
        <end position="940"/>
    </location>
</feature>
<comment type="similarity">
    <text evidence="14">Belongs to the ABC transporter superfamily. UvrA family.</text>
</comment>
<dbReference type="PANTHER" id="PTHR43152:SF3">
    <property type="entry name" value="UVRABC SYSTEM PROTEIN A"/>
    <property type="match status" value="1"/>
</dbReference>
<keyword evidence="13" id="KW-0234">DNA repair</keyword>
<dbReference type="InterPro" id="IPR027417">
    <property type="entry name" value="P-loop_NTPase"/>
</dbReference>
<dbReference type="InterPro" id="IPR004602">
    <property type="entry name" value="UvrA"/>
</dbReference>
<keyword evidence="5" id="KW-0547">Nucleotide-binding</keyword>
<sequence length="944" mass="104914">MADNSVLQLAAPAADPIDQLDPREFILIKNARVHNLKNLSVALPRNKFIVVTGLSGSGKSSLAFDTLYAEGQRMYVESLSSYARQFLGRMDKPDVDYIRGISPAIAIEQKVSIKNNRSTVGTSTEIYDYLKLLFARVGRTYSPVSGEQVKKDNVADVVDYLMQLPADTRVMLLSPLQPAQDGRPMSKELDLLLQKGYSRVVVNNETAFIEELIAEGQPEVKGDVYIMIDRAVIIPGDEDLTFRLADSVQTAFFEGHGTCIVKMDDETRTFSDRFELDELVFEEPSVNFFSFNNPYGACQTCEGFGSVLGIDEDLVIPDKSMTVYEGAIAPWRTDKQSEWLKPLLKNGIRFDFPIHRPYNELSEAERTLLWKGNKYFDGLDDYFKWVATQTHKIQYRVLQSRYRGRTTCPDCRGTRLRKDAQYVKIQGQSITDLVLLPVSRALEFFQTLDLPGHEAKVAERLVTEVTNRLEYLNRVGLGYLTLNRLSSTLSGGESQRISLATSLGSALVGSMYILDEPSIGLHPKDAEQLIGVLRSLQQLGNTVIVVEHEDKMMEQADQIIDIGPEAGSGGGILQFQGTYAEVLKSDTYTGEYLSGRREVAVPKTRRPWRNALELTGARENNLKNVAVKFPLNVMTVVTGVSGSGKSTLIRRILAPALLKQLGGGAGEATGKFDRLTGVNGQVTHVEFVDQNPIGKSSRSNPVTYVKAYDAIRSLFADQPLAKARGFKPSHFSFNIDGGRCEVCQGEGQVKIEMQFMADIYLTCEACEGRKFKQDVLDVKYQDLAINDVLDMTIEDSIEFFKGQPKIVERLKPLDDVGLGYIRLGQSANTLSGGEAQRVKLASFLTKGNTLQNDKILFIFDEPSTGLHFHDINKLMTALNALVEQGNSVLIIEHNMDIIKCADWVIDLGPEGGLNGGHLLFEGTPEEMVKLKDTNHTARFLAEKL</sequence>
<evidence type="ECO:0000256" key="12">
    <source>
        <dbReference type="ARBA" id="ARBA00023125"/>
    </source>
</evidence>
<reference evidence="18 19" key="1">
    <citation type="submission" date="2020-09" db="EMBL/GenBank/DDBJ databases">
        <authorList>
            <person name="Kim M.K."/>
        </authorList>
    </citation>
    <scope>NUCLEOTIDE SEQUENCE [LARGE SCALE GENOMIC DNA]</scope>
    <source>
        <strain evidence="18 19">BT646</strain>
    </source>
</reference>
<evidence type="ECO:0000256" key="16">
    <source>
        <dbReference type="ARBA" id="ARBA00042156"/>
    </source>
</evidence>
<dbReference type="Gene3D" id="3.30.1490.20">
    <property type="entry name" value="ATP-grasp fold, A domain"/>
    <property type="match status" value="1"/>
</dbReference>
<evidence type="ECO:0000256" key="7">
    <source>
        <dbReference type="ARBA" id="ARBA00022769"/>
    </source>
</evidence>
<dbReference type="InterPro" id="IPR013815">
    <property type="entry name" value="ATP_grasp_subdomain_1"/>
</dbReference>
<feature type="domain" description="ABC transporter" evidence="17">
    <location>
        <begin position="261"/>
        <end position="589"/>
    </location>
</feature>
<dbReference type="NCBIfam" id="TIGR00630">
    <property type="entry name" value="uvra"/>
    <property type="match status" value="1"/>
</dbReference>
<evidence type="ECO:0000256" key="14">
    <source>
        <dbReference type="ARBA" id="ARBA00038000"/>
    </source>
</evidence>
<evidence type="ECO:0000256" key="4">
    <source>
        <dbReference type="ARBA" id="ARBA00022737"/>
    </source>
</evidence>
<evidence type="ECO:0000256" key="3">
    <source>
        <dbReference type="ARBA" id="ARBA00022723"/>
    </source>
</evidence>
<evidence type="ECO:0000256" key="8">
    <source>
        <dbReference type="ARBA" id="ARBA00022771"/>
    </source>
</evidence>
<keyword evidence="7" id="KW-0228">DNA excision</keyword>
<evidence type="ECO:0000259" key="17">
    <source>
        <dbReference type="PROSITE" id="PS50893"/>
    </source>
</evidence>
<keyword evidence="4" id="KW-0677">Repeat</keyword>
<evidence type="ECO:0000256" key="10">
    <source>
        <dbReference type="ARBA" id="ARBA00022840"/>
    </source>
</evidence>
<dbReference type="EMBL" id="JACWZZ010000001">
    <property type="protein sequence ID" value="MBD2714266.1"/>
    <property type="molecule type" value="Genomic_DNA"/>
</dbReference>
<evidence type="ECO:0000256" key="9">
    <source>
        <dbReference type="ARBA" id="ARBA00022833"/>
    </source>
</evidence>
<gene>
    <name evidence="18" type="primary">uvrA</name>
    <name evidence="18" type="ORF">IC231_04380</name>
</gene>
<dbReference type="InterPro" id="IPR003439">
    <property type="entry name" value="ABC_transporter-like_ATP-bd"/>
</dbReference>
<dbReference type="InterPro" id="IPR041102">
    <property type="entry name" value="UvrA_inter"/>
</dbReference>
<dbReference type="Proteomes" id="UP000642468">
    <property type="component" value="Unassembled WGS sequence"/>
</dbReference>
<comment type="caution">
    <text evidence="18">The sequence shown here is derived from an EMBL/GenBank/DDBJ whole genome shotgun (WGS) entry which is preliminary data.</text>
</comment>
<evidence type="ECO:0000256" key="15">
    <source>
        <dbReference type="ARBA" id="ARBA00039316"/>
    </source>
</evidence>
<dbReference type="InterPro" id="IPR017871">
    <property type="entry name" value="ABC_transporter-like_CS"/>
</dbReference>
<dbReference type="Gene3D" id="3.40.50.300">
    <property type="entry name" value="P-loop containing nucleotide triphosphate hydrolases"/>
    <property type="match status" value="2"/>
</dbReference>
<dbReference type="Gene3D" id="1.10.8.280">
    <property type="entry name" value="ABC transporter ATPase domain-like"/>
    <property type="match status" value="1"/>
</dbReference>
<evidence type="ECO:0000313" key="19">
    <source>
        <dbReference type="Proteomes" id="UP000642468"/>
    </source>
</evidence>
<accession>A0ABR8JEW1</accession>
<protein>
    <recommendedName>
        <fullName evidence="15">UvrABC system protein A</fullName>
    </recommendedName>
    <alternativeName>
        <fullName evidence="16">Excinuclease ABC subunit A</fullName>
    </alternativeName>
</protein>
<evidence type="ECO:0000256" key="13">
    <source>
        <dbReference type="ARBA" id="ARBA00023204"/>
    </source>
</evidence>
<name>A0ABR8JEW1_9BACT</name>
<dbReference type="Pfam" id="PF17755">
    <property type="entry name" value="UvrA_DNA-bind"/>
    <property type="match status" value="1"/>
</dbReference>
<comment type="subcellular location">
    <subcellularLocation>
        <location evidence="1">Cytoplasm</location>
    </subcellularLocation>
</comment>
<evidence type="ECO:0000256" key="5">
    <source>
        <dbReference type="ARBA" id="ARBA00022741"/>
    </source>
</evidence>